<reference evidence="5 6" key="1">
    <citation type="journal article" date="2021" name="bioRxiv">
        <title>Chromosome-scale and haplotype-resolved genome assembly of a tetraploid potato cultivar.</title>
        <authorList>
            <person name="Sun H."/>
            <person name="Jiao W.-B."/>
            <person name="Krause K."/>
            <person name="Campoy J.A."/>
            <person name="Goel M."/>
            <person name="Folz-Donahue K."/>
            <person name="Kukat C."/>
            <person name="Huettel B."/>
            <person name="Schneeberger K."/>
        </authorList>
    </citation>
    <scope>NUCLEOTIDE SEQUENCE [LARGE SCALE GENOMIC DNA]</scope>
    <source>
        <strain evidence="5">SolTubOtavaFocal</strain>
        <tissue evidence="5">Leaves</tissue>
    </source>
</reference>
<evidence type="ECO:0000313" key="6">
    <source>
        <dbReference type="Proteomes" id="UP000826656"/>
    </source>
</evidence>
<comment type="subcellular location">
    <subcellularLocation>
        <location evidence="1 2 3">Nucleus</location>
    </subcellularLocation>
</comment>
<dbReference type="CDD" id="cd00086">
    <property type="entry name" value="homeodomain"/>
    <property type="match status" value="1"/>
</dbReference>
<dbReference type="Pfam" id="PF00046">
    <property type="entry name" value="Homeodomain"/>
    <property type="match status" value="1"/>
</dbReference>
<keyword evidence="2 3" id="KW-0238">DNA-binding</keyword>
<dbReference type="InterPro" id="IPR001356">
    <property type="entry name" value="HD"/>
</dbReference>
<sequence length="155" mass="18211">MRVKIRVFSQKPNPENDVIEQLSEDLGLDTTQVKIWFYNYIKAQQIMEEESKIDHLKNKIMYSENFQICVDLKEQFCAASNNPEQQRAILQDLLNEYAKFGEDVTMISKIIDHFIEDIEGYDMLFSEFESKLDNLCNYKDPNGLDLELRLGLKSD</sequence>
<evidence type="ECO:0000256" key="1">
    <source>
        <dbReference type="ARBA" id="ARBA00004123"/>
    </source>
</evidence>
<feature type="domain" description="Homeobox" evidence="4">
    <location>
        <begin position="1"/>
        <end position="39"/>
    </location>
</feature>
<dbReference type="SUPFAM" id="SSF46689">
    <property type="entry name" value="Homeodomain-like"/>
    <property type="match status" value="1"/>
</dbReference>
<feature type="DNA-binding region" description="Homeobox" evidence="2">
    <location>
        <begin position="3"/>
        <end position="40"/>
    </location>
</feature>
<name>A0ABQ7TY14_SOLTU</name>
<evidence type="ECO:0000259" key="4">
    <source>
        <dbReference type="PROSITE" id="PS50071"/>
    </source>
</evidence>
<evidence type="ECO:0000313" key="5">
    <source>
        <dbReference type="EMBL" id="KAH0739587.1"/>
    </source>
</evidence>
<dbReference type="InterPro" id="IPR009057">
    <property type="entry name" value="Homeodomain-like_sf"/>
</dbReference>
<proteinExistence type="predicted"/>
<organism evidence="5 6">
    <name type="scientific">Solanum tuberosum</name>
    <name type="common">Potato</name>
    <dbReference type="NCBI Taxonomy" id="4113"/>
    <lineage>
        <taxon>Eukaryota</taxon>
        <taxon>Viridiplantae</taxon>
        <taxon>Streptophyta</taxon>
        <taxon>Embryophyta</taxon>
        <taxon>Tracheophyta</taxon>
        <taxon>Spermatophyta</taxon>
        <taxon>Magnoliopsida</taxon>
        <taxon>eudicotyledons</taxon>
        <taxon>Gunneridae</taxon>
        <taxon>Pentapetalae</taxon>
        <taxon>asterids</taxon>
        <taxon>lamiids</taxon>
        <taxon>Solanales</taxon>
        <taxon>Solanaceae</taxon>
        <taxon>Solanoideae</taxon>
        <taxon>Solaneae</taxon>
        <taxon>Solanum</taxon>
    </lineage>
</organism>
<evidence type="ECO:0000256" key="2">
    <source>
        <dbReference type="PROSITE-ProRule" id="PRU00108"/>
    </source>
</evidence>
<protein>
    <recommendedName>
        <fullName evidence="4">Homeobox domain-containing protein</fullName>
    </recommendedName>
</protein>
<dbReference type="Proteomes" id="UP000826656">
    <property type="component" value="Unassembled WGS sequence"/>
</dbReference>
<keyword evidence="2 3" id="KW-0539">Nucleus</keyword>
<evidence type="ECO:0000256" key="3">
    <source>
        <dbReference type="RuleBase" id="RU000682"/>
    </source>
</evidence>
<gene>
    <name evidence="5" type="ORF">KY290_038292</name>
</gene>
<keyword evidence="6" id="KW-1185">Reference proteome</keyword>
<comment type="caution">
    <text evidence="5">The sequence shown here is derived from an EMBL/GenBank/DDBJ whole genome shotgun (WGS) entry which is preliminary data.</text>
</comment>
<keyword evidence="2 3" id="KW-0371">Homeobox</keyword>
<accession>A0ABQ7TY14</accession>
<dbReference type="Gene3D" id="1.10.10.60">
    <property type="entry name" value="Homeodomain-like"/>
    <property type="match status" value="1"/>
</dbReference>
<dbReference type="PROSITE" id="PS50071">
    <property type="entry name" value="HOMEOBOX_2"/>
    <property type="match status" value="1"/>
</dbReference>
<dbReference type="EMBL" id="JAIVGD010000028">
    <property type="protein sequence ID" value="KAH0739587.1"/>
    <property type="molecule type" value="Genomic_DNA"/>
</dbReference>